<evidence type="ECO:0000313" key="2">
    <source>
        <dbReference type="EnsemblFungi" id="PTTG_05415-t43_1-p1"/>
    </source>
</evidence>
<evidence type="ECO:0008006" key="4">
    <source>
        <dbReference type="Google" id="ProtNLM"/>
    </source>
</evidence>
<reference evidence="1" key="2">
    <citation type="submission" date="2016-05" db="EMBL/GenBank/DDBJ databases">
        <title>Comparative analysis highlights variable genome content of wheat rusts and divergence of the mating loci.</title>
        <authorList>
            <person name="Cuomo C.A."/>
            <person name="Bakkeren G."/>
            <person name="Szabo L."/>
            <person name="Khalil H."/>
            <person name="Joly D."/>
            <person name="Goldberg J."/>
            <person name="Young S."/>
            <person name="Zeng Q."/>
            <person name="Fellers J."/>
        </authorList>
    </citation>
    <scope>NUCLEOTIDE SEQUENCE [LARGE SCALE GENOMIC DNA]</scope>
    <source>
        <strain evidence="1">1-1 BBBD Race 1</strain>
    </source>
</reference>
<sequence>MSAITQTAKGALIAGGSYYIIHAHIANRTDLIARSLQDLSQQFRTISDCSAGPNHHLLLPSSPFEPKPLSERIKLNWNRSILAFSQKAHQFNLSESTDRFIVFLKSKLETDSNHST</sequence>
<protein>
    <recommendedName>
        <fullName evidence="4">MICOS complex subunit MIC12</fullName>
    </recommendedName>
</protein>
<reference evidence="1" key="1">
    <citation type="submission" date="2009-11" db="EMBL/GenBank/DDBJ databases">
        <authorList>
            <consortium name="The Broad Institute Genome Sequencing Platform"/>
            <person name="Ward D."/>
            <person name="Feldgarden M."/>
            <person name="Earl A."/>
            <person name="Young S.K."/>
            <person name="Zeng Q."/>
            <person name="Koehrsen M."/>
            <person name="Alvarado L."/>
            <person name="Berlin A."/>
            <person name="Bochicchio J."/>
            <person name="Borenstein D."/>
            <person name="Chapman S.B."/>
            <person name="Chen Z."/>
            <person name="Engels R."/>
            <person name="Freedman E."/>
            <person name="Gellesch M."/>
            <person name="Goldberg J."/>
            <person name="Griggs A."/>
            <person name="Gujja S."/>
            <person name="Heilman E."/>
            <person name="Heiman D."/>
            <person name="Hepburn T."/>
            <person name="Howarth C."/>
            <person name="Jen D."/>
            <person name="Larson L."/>
            <person name="Lewis B."/>
            <person name="Mehta T."/>
            <person name="Park D."/>
            <person name="Pearson M."/>
            <person name="Roberts A."/>
            <person name="Saif S."/>
            <person name="Shea T."/>
            <person name="Shenoy N."/>
            <person name="Sisk P."/>
            <person name="Stolte C."/>
            <person name="Sykes S."/>
            <person name="Thomson T."/>
            <person name="Walk T."/>
            <person name="White J."/>
            <person name="Yandava C."/>
            <person name="Izard J."/>
            <person name="Baranova O.V."/>
            <person name="Blanton J.M."/>
            <person name="Tanner A.C."/>
            <person name="Dewhirst F.E."/>
            <person name="Haas B."/>
            <person name="Nusbaum C."/>
            <person name="Birren B."/>
        </authorList>
    </citation>
    <scope>NUCLEOTIDE SEQUENCE [LARGE SCALE GENOMIC DNA]</scope>
    <source>
        <strain evidence="1">1-1 BBBD Race 1</strain>
    </source>
</reference>
<reference evidence="2" key="4">
    <citation type="submission" date="2025-05" db="UniProtKB">
        <authorList>
            <consortium name="EnsemblFungi"/>
        </authorList>
    </citation>
    <scope>IDENTIFICATION</scope>
    <source>
        <strain evidence="2">isolate 1-1 / race 1 (BBBD)</strain>
    </source>
</reference>
<accession>A0A0C4EX67</accession>
<evidence type="ECO:0000313" key="1">
    <source>
        <dbReference type="EMBL" id="OAV94770.1"/>
    </source>
</evidence>
<dbReference type="OMA" id="IIHAHIA"/>
<dbReference type="EnsemblFungi" id="PTTG_05415-t43_1">
    <property type="protein sequence ID" value="PTTG_05415-t43_1-p1"/>
    <property type="gene ID" value="PTTG_05415"/>
</dbReference>
<gene>
    <name evidence="1" type="ORF">PTTG_05415</name>
</gene>
<dbReference type="VEuPathDB" id="FungiDB:PTTG_05415"/>
<keyword evidence="3" id="KW-1185">Reference proteome</keyword>
<organism evidence="1">
    <name type="scientific">Puccinia triticina (isolate 1-1 / race 1 (BBBD))</name>
    <name type="common">Brown leaf rust fungus</name>
    <dbReference type="NCBI Taxonomy" id="630390"/>
    <lineage>
        <taxon>Eukaryota</taxon>
        <taxon>Fungi</taxon>
        <taxon>Dikarya</taxon>
        <taxon>Basidiomycota</taxon>
        <taxon>Pucciniomycotina</taxon>
        <taxon>Pucciniomycetes</taxon>
        <taxon>Pucciniales</taxon>
        <taxon>Pucciniaceae</taxon>
        <taxon>Puccinia</taxon>
    </lineage>
</organism>
<dbReference type="OrthoDB" id="2495920at2759"/>
<dbReference type="AlphaFoldDB" id="A0A0C4EX67"/>
<name>A0A0C4EX67_PUCT1</name>
<proteinExistence type="predicted"/>
<dbReference type="EMBL" id="ADAS02000036">
    <property type="protein sequence ID" value="OAV94770.1"/>
    <property type="molecule type" value="Genomic_DNA"/>
</dbReference>
<reference evidence="2 3" key="3">
    <citation type="journal article" date="2017" name="G3 (Bethesda)">
        <title>Comparative analysis highlights variable genome content of wheat rusts and divergence of the mating loci.</title>
        <authorList>
            <person name="Cuomo C.A."/>
            <person name="Bakkeren G."/>
            <person name="Khalil H.B."/>
            <person name="Panwar V."/>
            <person name="Joly D."/>
            <person name="Linning R."/>
            <person name="Sakthikumar S."/>
            <person name="Song X."/>
            <person name="Adiconis X."/>
            <person name="Fan L."/>
            <person name="Goldberg J.M."/>
            <person name="Levin J.Z."/>
            <person name="Young S."/>
            <person name="Zeng Q."/>
            <person name="Anikster Y."/>
            <person name="Bruce M."/>
            <person name="Wang M."/>
            <person name="Yin C."/>
            <person name="McCallum B."/>
            <person name="Szabo L.J."/>
            <person name="Hulbert S."/>
            <person name="Chen X."/>
            <person name="Fellers J.P."/>
        </authorList>
    </citation>
    <scope>NUCLEOTIDE SEQUENCE</scope>
    <source>
        <strain evidence="2">isolate 1-1 / race 1 (BBBD)</strain>
        <strain evidence="3">Isolate 1-1 / race 1 (BBBD)</strain>
    </source>
</reference>
<evidence type="ECO:0000313" key="3">
    <source>
        <dbReference type="Proteomes" id="UP000005240"/>
    </source>
</evidence>
<dbReference type="Proteomes" id="UP000005240">
    <property type="component" value="Unassembled WGS sequence"/>
</dbReference>